<name>A0AAN7B7T2_9PEZI</name>
<dbReference type="EMBL" id="MU858108">
    <property type="protein sequence ID" value="KAK4213474.1"/>
    <property type="molecule type" value="Genomic_DNA"/>
</dbReference>
<reference evidence="1" key="1">
    <citation type="journal article" date="2023" name="Mol. Phylogenet. Evol.">
        <title>Genome-scale phylogeny and comparative genomics of the fungal order Sordariales.</title>
        <authorList>
            <person name="Hensen N."/>
            <person name="Bonometti L."/>
            <person name="Westerberg I."/>
            <person name="Brannstrom I.O."/>
            <person name="Guillou S."/>
            <person name="Cros-Aarteil S."/>
            <person name="Calhoun S."/>
            <person name="Haridas S."/>
            <person name="Kuo A."/>
            <person name="Mondo S."/>
            <person name="Pangilinan J."/>
            <person name="Riley R."/>
            <person name="LaButti K."/>
            <person name="Andreopoulos B."/>
            <person name="Lipzen A."/>
            <person name="Chen C."/>
            <person name="Yan M."/>
            <person name="Daum C."/>
            <person name="Ng V."/>
            <person name="Clum A."/>
            <person name="Steindorff A."/>
            <person name="Ohm R.A."/>
            <person name="Martin F."/>
            <person name="Silar P."/>
            <person name="Natvig D.O."/>
            <person name="Lalanne C."/>
            <person name="Gautier V."/>
            <person name="Ament-Velasquez S.L."/>
            <person name="Kruys A."/>
            <person name="Hutchinson M.I."/>
            <person name="Powell A.J."/>
            <person name="Barry K."/>
            <person name="Miller A.N."/>
            <person name="Grigoriev I.V."/>
            <person name="Debuchy R."/>
            <person name="Gladieux P."/>
            <person name="Hiltunen Thoren M."/>
            <person name="Johannesson H."/>
        </authorList>
    </citation>
    <scope>NUCLEOTIDE SEQUENCE</scope>
    <source>
        <strain evidence="1">PSN293</strain>
    </source>
</reference>
<evidence type="ECO:0000313" key="2">
    <source>
        <dbReference type="Proteomes" id="UP001301769"/>
    </source>
</evidence>
<keyword evidence="2" id="KW-1185">Reference proteome</keyword>
<proteinExistence type="predicted"/>
<dbReference type="AlphaFoldDB" id="A0AAN7B7T2"/>
<reference evidence="1" key="2">
    <citation type="submission" date="2023-05" db="EMBL/GenBank/DDBJ databases">
        <authorList>
            <consortium name="Lawrence Berkeley National Laboratory"/>
            <person name="Steindorff A."/>
            <person name="Hensen N."/>
            <person name="Bonometti L."/>
            <person name="Westerberg I."/>
            <person name="Brannstrom I.O."/>
            <person name="Guillou S."/>
            <person name="Cros-Aarteil S."/>
            <person name="Calhoun S."/>
            <person name="Haridas S."/>
            <person name="Kuo A."/>
            <person name="Mondo S."/>
            <person name="Pangilinan J."/>
            <person name="Riley R."/>
            <person name="Labutti K."/>
            <person name="Andreopoulos B."/>
            <person name="Lipzen A."/>
            <person name="Chen C."/>
            <person name="Yanf M."/>
            <person name="Daum C."/>
            <person name="Ng V."/>
            <person name="Clum A."/>
            <person name="Ohm R."/>
            <person name="Martin F."/>
            <person name="Silar P."/>
            <person name="Natvig D."/>
            <person name="Lalanne C."/>
            <person name="Gautier V."/>
            <person name="Ament-Velasquez S.L."/>
            <person name="Kruys A."/>
            <person name="Hutchinson M.I."/>
            <person name="Powell A.J."/>
            <person name="Barry K."/>
            <person name="Miller A.N."/>
            <person name="Grigoriev I.V."/>
            <person name="Debuchy R."/>
            <person name="Gladieux P."/>
            <person name="Thoren M.H."/>
            <person name="Johannesson H."/>
        </authorList>
    </citation>
    <scope>NUCLEOTIDE SEQUENCE</scope>
    <source>
        <strain evidence="1">PSN293</strain>
    </source>
</reference>
<evidence type="ECO:0000313" key="1">
    <source>
        <dbReference type="EMBL" id="KAK4213474.1"/>
    </source>
</evidence>
<comment type="caution">
    <text evidence="1">The sequence shown here is derived from an EMBL/GenBank/DDBJ whole genome shotgun (WGS) entry which is preliminary data.</text>
</comment>
<gene>
    <name evidence="1" type="ORF">QBC37DRAFT_171933</name>
</gene>
<accession>A0AAN7B7T2</accession>
<organism evidence="1 2">
    <name type="scientific">Rhypophila decipiens</name>
    <dbReference type="NCBI Taxonomy" id="261697"/>
    <lineage>
        <taxon>Eukaryota</taxon>
        <taxon>Fungi</taxon>
        <taxon>Dikarya</taxon>
        <taxon>Ascomycota</taxon>
        <taxon>Pezizomycotina</taxon>
        <taxon>Sordariomycetes</taxon>
        <taxon>Sordariomycetidae</taxon>
        <taxon>Sordariales</taxon>
        <taxon>Naviculisporaceae</taxon>
        <taxon>Rhypophila</taxon>
    </lineage>
</organism>
<protein>
    <submittedName>
        <fullName evidence="1">Uncharacterized protein</fullName>
    </submittedName>
</protein>
<dbReference type="Proteomes" id="UP001301769">
    <property type="component" value="Unassembled WGS sequence"/>
</dbReference>
<sequence>MTLFAMGKTVVVDWETVVFFLLFLELSAHGTAVALGGLCPRCAMRVSCLTGQQPQQQSTAGHIGARMPLLLSSFTIEKSPGPDIYKRRH</sequence>